<comment type="caution">
    <text evidence="2">The sequence shown here is derived from an EMBL/GenBank/DDBJ whole genome shotgun (WGS) entry which is preliminary data.</text>
</comment>
<protein>
    <submittedName>
        <fullName evidence="2">DUF2188 domain-containing protein</fullName>
    </submittedName>
</protein>
<dbReference type="Pfam" id="PF09954">
    <property type="entry name" value="DUF2188"/>
    <property type="match status" value="1"/>
</dbReference>
<gene>
    <name evidence="2" type="ORF">ACFPN9_13565</name>
</gene>
<evidence type="ECO:0000313" key="2">
    <source>
        <dbReference type="EMBL" id="MFC5506287.1"/>
    </source>
</evidence>
<sequence>MVTVRYEIVEHDGGWAYKVQDVLSETYPSHEAALKAANDAAARQTLAGTTDGIVYQDEQGRWHEEVADGRDRPATRVVDEPSA</sequence>
<reference evidence="3" key="1">
    <citation type="journal article" date="2019" name="Int. J. Syst. Evol. Microbiol.">
        <title>The Global Catalogue of Microorganisms (GCM) 10K type strain sequencing project: providing services to taxonomists for standard genome sequencing and annotation.</title>
        <authorList>
            <consortium name="The Broad Institute Genomics Platform"/>
            <consortium name="The Broad Institute Genome Sequencing Center for Infectious Disease"/>
            <person name="Wu L."/>
            <person name="Ma J."/>
        </authorList>
    </citation>
    <scope>NUCLEOTIDE SEQUENCE [LARGE SCALE GENOMIC DNA]</scope>
    <source>
        <strain evidence="3">CCUG 43117</strain>
    </source>
</reference>
<name>A0ABW0P4H6_9HYPH</name>
<accession>A0ABW0P4H6</accession>
<feature type="region of interest" description="Disordered" evidence="1">
    <location>
        <begin position="61"/>
        <end position="83"/>
    </location>
</feature>
<organism evidence="2 3">
    <name type="scientific">Bosea massiliensis</name>
    <dbReference type="NCBI Taxonomy" id="151419"/>
    <lineage>
        <taxon>Bacteria</taxon>
        <taxon>Pseudomonadati</taxon>
        <taxon>Pseudomonadota</taxon>
        <taxon>Alphaproteobacteria</taxon>
        <taxon>Hyphomicrobiales</taxon>
        <taxon>Boseaceae</taxon>
        <taxon>Bosea</taxon>
    </lineage>
</organism>
<dbReference type="Proteomes" id="UP001596060">
    <property type="component" value="Unassembled WGS sequence"/>
</dbReference>
<dbReference type="RefSeq" id="WP_066719652.1">
    <property type="nucleotide sequence ID" value="NZ_JBHSLU010000038.1"/>
</dbReference>
<proteinExistence type="predicted"/>
<keyword evidence="3" id="KW-1185">Reference proteome</keyword>
<evidence type="ECO:0000256" key="1">
    <source>
        <dbReference type="SAM" id="MobiDB-lite"/>
    </source>
</evidence>
<evidence type="ECO:0000313" key="3">
    <source>
        <dbReference type="Proteomes" id="UP001596060"/>
    </source>
</evidence>
<dbReference type="InterPro" id="IPR018691">
    <property type="entry name" value="DUF2188"/>
</dbReference>
<dbReference type="EMBL" id="JBHSLU010000038">
    <property type="protein sequence ID" value="MFC5506287.1"/>
    <property type="molecule type" value="Genomic_DNA"/>
</dbReference>